<dbReference type="AlphaFoldDB" id="A0A1N6Z2N3"/>
<name>A0A1N6Z2N3_9EURY</name>
<keyword evidence="2" id="KW-1185">Reference proteome</keyword>
<gene>
    <name evidence="1" type="ORF">SAMN05421809_0655</name>
</gene>
<dbReference type="EMBL" id="FTNP01000001">
    <property type="protein sequence ID" value="SIR21083.1"/>
    <property type="molecule type" value="Genomic_DNA"/>
</dbReference>
<sequence length="165" mass="17535">MRTCHMHRRSLLAGVARSTVAAAGGLSLAGPVLGQDDDAPPLPANPDDPVARAVLGLASDDHPSHRLRIWNRDVDPHSLALEIESGSGDVSLDGTYDLTSEDHVVVVLQERDRYTVTVTEDGSSVESTTLEPATFDQPCPATELLVLEDGAADVRTESDADHCSE</sequence>
<protein>
    <submittedName>
        <fullName evidence="1">Uncharacterized protein</fullName>
    </submittedName>
</protein>
<organism evidence="1 2">
    <name type="scientific">Natronorubrum daqingense</name>
    <dbReference type="NCBI Taxonomy" id="588898"/>
    <lineage>
        <taxon>Archaea</taxon>
        <taxon>Methanobacteriati</taxon>
        <taxon>Methanobacteriota</taxon>
        <taxon>Stenosarchaea group</taxon>
        <taxon>Halobacteria</taxon>
        <taxon>Halobacteriales</taxon>
        <taxon>Natrialbaceae</taxon>
        <taxon>Natronorubrum</taxon>
    </lineage>
</organism>
<proteinExistence type="predicted"/>
<accession>A0A1N6Z2N3</accession>
<reference evidence="1 2" key="1">
    <citation type="submission" date="2017-01" db="EMBL/GenBank/DDBJ databases">
        <authorList>
            <person name="Mah S.A."/>
            <person name="Swanson W.J."/>
            <person name="Moy G.W."/>
            <person name="Vacquier V.D."/>
        </authorList>
    </citation>
    <scope>NUCLEOTIDE SEQUENCE [LARGE SCALE GENOMIC DNA]</scope>
    <source>
        <strain evidence="1 2">CGMCC 1.8909</strain>
    </source>
</reference>
<evidence type="ECO:0000313" key="1">
    <source>
        <dbReference type="EMBL" id="SIR21083.1"/>
    </source>
</evidence>
<dbReference type="Proteomes" id="UP000185687">
    <property type="component" value="Unassembled WGS sequence"/>
</dbReference>
<evidence type="ECO:0000313" key="2">
    <source>
        <dbReference type="Proteomes" id="UP000185687"/>
    </source>
</evidence>